<evidence type="ECO:0000313" key="2">
    <source>
        <dbReference type="EMBL" id="KAK3315938.1"/>
    </source>
</evidence>
<dbReference type="EMBL" id="JAUEDM010000005">
    <property type="protein sequence ID" value="KAK3315938.1"/>
    <property type="molecule type" value="Genomic_DNA"/>
</dbReference>
<feature type="compositionally biased region" description="Basic and acidic residues" evidence="1">
    <location>
        <begin position="326"/>
        <end position="339"/>
    </location>
</feature>
<name>A0AAE0HZT6_9PEZI</name>
<organism evidence="2 3">
    <name type="scientific">Apodospora peruviana</name>
    <dbReference type="NCBI Taxonomy" id="516989"/>
    <lineage>
        <taxon>Eukaryota</taxon>
        <taxon>Fungi</taxon>
        <taxon>Dikarya</taxon>
        <taxon>Ascomycota</taxon>
        <taxon>Pezizomycotina</taxon>
        <taxon>Sordariomycetes</taxon>
        <taxon>Sordariomycetidae</taxon>
        <taxon>Sordariales</taxon>
        <taxon>Lasiosphaeriaceae</taxon>
        <taxon>Apodospora</taxon>
    </lineage>
</organism>
<dbReference type="Proteomes" id="UP001283341">
    <property type="component" value="Unassembled WGS sequence"/>
</dbReference>
<feature type="compositionally biased region" description="Basic and acidic residues" evidence="1">
    <location>
        <begin position="213"/>
        <end position="266"/>
    </location>
</feature>
<proteinExistence type="predicted"/>
<evidence type="ECO:0000256" key="1">
    <source>
        <dbReference type="SAM" id="MobiDB-lite"/>
    </source>
</evidence>
<dbReference type="PRINTS" id="PR01217">
    <property type="entry name" value="PRICHEXTENSN"/>
</dbReference>
<feature type="compositionally biased region" description="Basic and acidic residues" evidence="1">
    <location>
        <begin position="359"/>
        <end position="380"/>
    </location>
</feature>
<feature type="compositionally biased region" description="Low complexity" evidence="1">
    <location>
        <begin position="55"/>
        <end position="81"/>
    </location>
</feature>
<sequence length="478" mass="51330">MDNDQFGGRTDDDLFSDDFEPVVPEEEIVSVPEPIAPKLQDAPAPVPAAAPPSAPAGVTASTASTTSEPPRQPQAQAQAPPKSLAQSRHNHNRPEKPPRGPSFNKGPKHTNKPDTNSSHNDNTVITATAAPNTSSPSPQPTPSTTTATPDAAPSPPSAPLLKDNVAGRNTASVNSESRIGSGVNPRKKPTETELAAKMEAMRILAVEKTRKFEQAQRDESEHAVAYKKGMEEARKRRAEEALRKRAADEDRQRLETERAKNRERKLAAMGMKEGGWDEGKEERLQDEEKKGFRGANGGVRGTVNKGLAGSRYASAREFGDQQPPQDEQRYNNGDRDNNRGFRGGFGRGGGQRGRGRRGGGRDGGGRLFDADDHHQHREFDGTGEQQQGGNWTKDKPQPKANPASAEDFPALPGSTALTAEALRKLNTKQAQAASSTYAKPNASFLADEIPLSPPVGRWDEEVGAAMDAKAAAENNNSS</sequence>
<dbReference type="AlphaFoldDB" id="A0AAE0HZT6"/>
<protein>
    <submittedName>
        <fullName evidence="2">Uncharacterized protein</fullName>
    </submittedName>
</protein>
<gene>
    <name evidence="2" type="ORF">B0H66DRAFT_273893</name>
</gene>
<feature type="compositionally biased region" description="Gly residues" evidence="1">
    <location>
        <begin position="341"/>
        <end position="352"/>
    </location>
</feature>
<feature type="compositionally biased region" description="Basic and acidic residues" evidence="1">
    <location>
        <begin position="274"/>
        <end position="291"/>
    </location>
</feature>
<reference evidence="2" key="2">
    <citation type="submission" date="2023-06" db="EMBL/GenBank/DDBJ databases">
        <authorList>
            <consortium name="Lawrence Berkeley National Laboratory"/>
            <person name="Haridas S."/>
            <person name="Hensen N."/>
            <person name="Bonometti L."/>
            <person name="Westerberg I."/>
            <person name="Brannstrom I.O."/>
            <person name="Guillou S."/>
            <person name="Cros-Aarteil S."/>
            <person name="Calhoun S."/>
            <person name="Kuo A."/>
            <person name="Mondo S."/>
            <person name="Pangilinan J."/>
            <person name="Riley R."/>
            <person name="Labutti K."/>
            <person name="Andreopoulos B."/>
            <person name="Lipzen A."/>
            <person name="Chen C."/>
            <person name="Yanf M."/>
            <person name="Daum C."/>
            <person name="Ng V."/>
            <person name="Clum A."/>
            <person name="Steindorff A."/>
            <person name="Ohm R."/>
            <person name="Martin F."/>
            <person name="Silar P."/>
            <person name="Natvig D."/>
            <person name="Lalanne C."/>
            <person name="Gautier V."/>
            <person name="Ament-Velasquez S.L."/>
            <person name="Kruys A."/>
            <person name="Hutchinson M.I."/>
            <person name="Powell A.J."/>
            <person name="Barry K."/>
            <person name="Miller A.N."/>
            <person name="Grigoriev I.V."/>
            <person name="Debuchy R."/>
            <person name="Gladieux P."/>
            <person name="Thoren M.H."/>
            <person name="Johannesson H."/>
        </authorList>
    </citation>
    <scope>NUCLEOTIDE SEQUENCE</scope>
    <source>
        <strain evidence="2">CBS 118394</strain>
    </source>
</reference>
<feature type="compositionally biased region" description="Polar residues" evidence="1">
    <location>
        <begin position="113"/>
        <end position="125"/>
    </location>
</feature>
<keyword evidence="3" id="KW-1185">Reference proteome</keyword>
<reference evidence="2" key="1">
    <citation type="journal article" date="2023" name="Mol. Phylogenet. Evol.">
        <title>Genome-scale phylogeny and comparative genomics of the fungal order Sordariales.</title>
        <authorList>
            <person name="Hensen N."/>
            <person name="Bonometti L."/>
            <person name="Westerberg I."/>
            <person name="Brannstrom I.O."/>
            <person name="Guillou S."/>
            <person name="Cros-Aarteil S."/>
            <person name="Calhoun S."/>
            <person name="Haridas S."/>
            <person name="Kuo A."/>
            <person name="Mondo S."/>
            <person name="Pangilinan J."/>
            <person name="Riley R."/>
            <person name="LaButti K."/>
            <person name="Andreopoulos B."/>
            <person name="Lipzen A."/>
            <person name="Chen C."/>
            <person name="Yan M."/>
            <person name="Daum C."/>
            <person name="Ng V."/>
            <person name="Clum A."/>
            <person name="Steindorff A."/>
            <person name="Ohm R.A."/>
            <person name="Martin F."/>
            <person name="Silar P."/>
            <person name="Natvig D.O."/>
            <person name="Lalanne C."/>
            <person name="Gautier V."/>
            <person name="Ament-Velasquez S.L."/>
            <person name="Kruys A."/>
            <person name="Hutchinson M.I."/>
            <person name="Powell A.J."/>
            <person name="Barry K."/>
            <person name="Miller A.N."/>
            <person name="Grigoriev I.V."/>
            <person name="Debuchy R."/>
            <person name="Gladieux P."/>
            <person name="Hiltunen Thoren M."/>
            <person name="Johannesson H."/>
        </authorList>
    </citation>
    <scope>NUCLEOTIDE SEQUENCE</scope>
    <source>
        <strain evidence="2">CBS 118394</strain>
    </source>
</reference>
<comment type="caution">
    <text evidence="2">The sequence shown here is derived from an EMBL/GenBank/DDBJ whole genome shotgun (WGS) entry which is preliminary data.</text>
</comment>
<feature type="region of interest" description="Disordered" evidence="1">
    <location>
        <begin position="213"/>
        <end position="414"/>
    </location>
</feature>
<feature type="compositionally biased region" description="Pro residues" evidence="1">
    <location>
        <begin position="44"/>
        <end position="54"/>
    </location>
</feature>
<feature type="compositionally biased region" description="Polar residues" evidence="1">
    <location>
        <begin position="167"/>
        <end position="178"/>
    </location>
</feature>
<accession>A0AAE0HZT6</accession>
<feature type="compositionally biased region" description="Low complexity" evidence="1">
    <location>
        <begin position="126"/>
        <end position="151"/>
    </location>
</feature>
<feature type="compositionally biased region" description="Acidic residues" evidence="1">
    <location>
        <begin position="13"/>
        <end position="28"/>
    </location>
</feature>
<feature type="region of interest" description="Disordered" evidence="1">
    <location>
        <begin position="1"/>
        <end position="195"/>
    </location>
</feature>
<evidence type="ECO:0000313" key="3">
    <source>
        <dbReference type="Proteomes" id="UP001283341"/>
    </source>
</evidence>